<organism evidence="2 3">
    <name type="scientific">Lactarius akahatsu</name>
    <dbReference type="NCBI Taxonomy" id="416441"/>
    <lineage>
        <taxon>Eukaryota</taxon>
        <taxon>Fungi</taxon>
        <taxon>Dikarya</taxon>
        <taxon>Basidiomycota</taxon>
        <taxon>Agaricomycotina</taxon>
        <taxon>Agaricomycetes</taxon>
        <taxon>Russulales</taxon>
        <taxon>Russulaceae</taxon>
        <taxon>Lactarius</taxon>
    </lineage>
</organism>
<name>A0AAD4Q851_9AGAM</name>
<comment type="caution">
    <text evidence="2">The sequence shown here is derived from an EMBL/GenBank/DDBJ whole genome shotgun (WGS) entry which is preliminary data.</text>
</comment>
<dbReference type="PROSITE" id="PS50181">
    <property type="entry name" value="FBOX"/>
    <property type="match status" value="1"/>
</dbReference>
<evidence type="ECO:0000313" key="2">
    <source>
        <dbReference type="EMBL" id="KAH8979073.1"/>
    </source>
</evidence>
<proteinExistence type="predicted"/>
<feature type="domain" description="F-box" evidence="1">
    <location>
        <begin position="19"/>
        <end position="65"/>
    </location>
</feature>
<sequence length="480" mass="54849">MNHEICDYVTATRTHNSERTGLSSIPLELYRAILQFIHPLDFNYSLALVSRSFRADIEAQFYKYVAVPEKRLLFFCRTMLARPDLARRVQRLAFTGAVHREPEPGDTDVVAETMRLLVNLKDLSITASNHIRRAEERPWPVHHDDVRILDGCTFRLERLACFFSWAEPLAQWLATQPQLITFEHDGYPQGDVRFPGASAPPADEDHDGAPQPQLPLLRCTYLRIPPYILVCFDGRPKPQPVVLRFDMRFITVRQEFEAARALRDVCRNLKCLTLTRQTCTTEEYLSTSRILRTFADKAPNLTCLALYENIDYSAGENKRILRVIKEHFAKLQVFVWAPLNYPVTGDEDDFSASSESGFSIASCTEDEEYSFDKTERYALAMFDAVPAMRMFISFRKGPCYVWRRGPPPSDPAAPRPFKRTPLSICPSEDSFRAVDPDQPIELFVTSVPYGPPLAEPRVIRVYDAPVSLPVSRSAKTFQDP</sequence>
<dbReference type="Proteomes" id="UP001201163">
    <property type="component" value="Unassembled WGS sequence"/>
</dbReference>
<reference evidence="2" key="1">
    <citation type="submission" date="2022-01" db="EMBL/GenBank/DDBJ databases">
        <title>Comparative genomics reveals a dynamic genome evolution in the ectomycorrhizal milk-cap (Lactarius) mushrooms.</title>
        <authorList>
            <consortium name="DOE Joint Genome Institute"/>
            <person name="Lebreton A."/>
            <person name="Tang N."/>
            <person name="Kuo A."/>
            <person name="LaButti K."/>
            <person name="Drula E."/>
            <person name="Barry K."/>
            <person name="Clum A."/>
            <person name="Lipzen A."/>
            <person name="Mousain D."/>
            <person name="Ng V."/>
            <person name="Wang R."/>
            <person name="Wang X."/>
            <person name="Dai Y."/>
            <person name="Henrissat B."/>
            <person name="Grigoriev I.V."/>
            <person name="Guerin-Laguette A."/>
            <person name="Yu F."/>
            <person name="Martin F.M."/>
        </authorList>
    </citation>
    <scope>NUCLEOTIDE SEQUENCE</scope>
    <source>
        <strain evidence="2">QP</strain>
    </source>
</reference>
<dbReference type="InterPro" id="IPR001810">
    <property type="entry name" value="F-box_dom"/>
</dbReference>
<protein>
    <recommendedName>
        <fullName evidence="1">F-box domain-containing protein</fullName>
    </recommendedName>
</protein>
<gene>
    <name evidence="2" type="ORF">EDB92DRAFT_1955537</name>
</gene>
<keyword evidence="3" id="KW-1185">Reference proteome</keyword>
<dbReference type="EMBL" id="JAKELL010000186">
    <property type="protein sequence ID" value="KAH8979073.1"/>
    <property type="molecule type" value="Genomic_DNA"/>
</dbReference>
<accession>A0AAD4Q851</accession>
<evidence type="ECO:0000313" key="3">
    <source>
        <dbReference type="Proteomes" id="UP001201163"/>
    </source>
</evidence>
<evidence type="ECO:0000259" key="1">
    <source>
        <dbReference type="PROSITE" id="PS50181"/>
    </source>
</evidence>
<dbReference type="AlphaFoldDB" id="A0AAD4Q851"/>